<dbReference type="OrthoDB" id="9810005at2"/>
<reference evidence="2" key="3">
    <citation type="submission" date="2011-05" db="EMBL/GenBank/DDBJ databases">
        <title>Complete sequence of Methylomonas methanica MC09.</title>
        <authorList>
            <consortium name="US DOE Joint Genome Institute"/>
            <person name="Lucas S."/>
            <person name="Han J."/>
            <person name="Lapidus A."/>
            <person name="Cheng J.-F."/>
            <person name="Goodwin L."/>
            <person name="Pitluck S."/>
            <person name="Peters L."/>
            <person name="Mikhailova N."/>
            <person name="Teshima H."/>
            <person name="Han C."/>
            <person name="Tapia R."/>
            <person name="Land M."/>
            <person name="Hauser L."/>
            <person name="Kyrpides N."/>
            <person name="Ivanova N."/>
            <person name="Pagani I."/>
            <person name="Stein L."/>
            <person name="Woyke T."/>
        </authorList>
    </citation>
    <scope>NUCLEOTIDE SEQUENCE [LARGE SCALE GENOMIC DNA]</scope>
    <source>
        <strain evidence="2">MC09</strain>
    </source>
</reference>
<evidence type="ECO:0000313" key="1">
    <source>
        <dbReference type="EMBL" id="AEG01229.1"/>
    </source>
</evidence>
<reference evidence="1 2" key="1">
    <citation type="journal article" date="2011" name="J. Bacteriol.">
        <title>Complete Genome Sequence of the Aerobic Marine Methanotroph Methylomonas methanica MC09.</title>
        <authorList>
            <person name="Boden R."/>
            <person name="Cunliffe M."/>
            <person name="Scanlan J."/>
            <person name="Moussard H."/>
            <person name="Kits K.D."/>
            <person name="Klotz M.G."/>
            <person name="Jetten M.S."/>
            <person name="Vuilleumier S."/>
            <person name="Han J."/>
            <person name="Peters L."/>
            <person name="Mikhailova N."/>
            <person name="Teshima H."/>
            <person name="Tapia R."/>
            <person name="Kyrpides N."/>
            <person name="Ivanova N."/>
            <person name="Pagani I."/>
            <person name="Cheng J.F."/>
            <person name="Goodwin L."/>
            <person name="Han C."/>
            <person name="Hauser L."/>
            <person name="Land M.L."/>
            <person name="Lapidus A."/>
            <person name="Lucas S."/>
            <person name="Pitluck S."/>
            <person name="Woyke T."/>
            <person name="Stein L."/>
            <person name="Murrell J.C."/>
        </authorList>
    </citation>
    <scope>NUCLEOTIDE SEQUENCE [LARGE SCALE GENOMIC DNA]</scope>
    <source>
        <strain evidence="1 2">MC09</strain>
    </source>
</reference>
<proteinExistence type="predicted"/>
<gene>
    <name evidence="1" type="ordered locus">Metme_2848</name>
</gene>
<protein>
    <submittedName>
        <fullName evidence="1">TatD-related deoxyribonuclease</fullName>
    </submittedName>
</protein>
<dbReference type="PANTHER" id="PTHR47176:SF1">
    <property type="entry name" value="OS04G0577500 PROTEIN"/>
    <property type="match status" value="1"/>
</dbReference>
<dbReference type="Proteomes" id="UP000008888">
    <property type="component" value="Chromosome"/>
</dbReference>
<evidence type="ECO:0000313" key="2">
    <source>
        <dbReference type="Proteomes" id="UP000008888"/>
    </source>
</evidence>
<dbReference type="HOGENOM" id="CLU_031506_6_0_6"/>
<dbReference type="SUPFAM" id="SSF51556">
    <property type="entry name" value="Metallo-dependent hydrolases"/>
    <property type="match status" value="1"/>
</dbReference>
<dbReference type="PANTHER" id="PTHR47176">
    <property type="entry name" value="OSJNBA0020J04.13 PROTEIN"/>
    <property type="match status" value="1"/>
</dbReference>
<dbReference type="InterPro" id="IPR001130">
    <property type="entry name" value="TatD-like"/>
</dbReference>
<dbReference type="CDD" id="cd01310">
    <property type="entry name" value="TatD_DNAse"/>
    <property type="match status" value="1"/>
</dbReference>
<dbReference type="EMBL" id="CP002738">
    <property type="protein sequence ID" value="AEG01229.1"/>
    <property type="molecule type" value="Genomic_DNA"/>
</dbReference>
<dbReference type="AlphaFoldDB" id="G0A0X3"/>
<dbReference type="Pfam" id="PF01026">
    <property type="entry name" value="TatD_DNase"/>
    <property type="match status" value="1"/>
</dbReference>
<sequence length="241" mass="26769">MPGITSPPLPAPDLIDIHCHQLSGSDHRQILSRDVHELASHPIAALDRIEALLTNRRYLSLGMHPWFIKHQTIETAFLRLKSCTHHPKILAIGECGLDKCIDTPMSVQIEVFSRQVQLSEELGKPLIIHCVRAFAELLQLKKSLAPTQPWIMHGFTGKPALAAQLIQHDCYISFGKALLQTGSQATLALQAIPLEQLFLETDAAGVSIDTIYAAAAKIRGIDPINLRRQIHSNFINVFFND</sequence>
<reference key="2">
    <citation type="submission" date="2011-05" db="EMBL/GenBank/DDBJ databases">
        <title>Complete genome sequence of the aerobic marine methanotroph Methylomonas methanica MC09.</title>
        <authorList>
            <person name="Boden R."/>
            <person name="Cunliffe M."/>
            <person name="Scanlan J."/>
            <person name="Moussard H."/>
            <person name="Kits K.D."/>
            <person name="Klotz M."/>
            <person name="Jetten M."/>
            <person name="Vuilleumier S."/>
            <person name="Han J."/>
            <person name="Peters L."/>
            <person name="Mikhailova N."/>
            <person name="Teshima H."/>
            <person name="Tapia R."/>
            <person name="Kyrpides N."/>
            <person name="Ivanova N."/>
            <person name="Pagani I."/>
            <person name="Cheng J.-F."/>
            <person name="Goodwin L."/>
            <person name="Han C."/>
            <person name="Hauser L."/>
            <person name="Land M."/>
            <person name="Lapidus A."/>
            <person name="Lucas S."/>
            <person name="Pitluck S."/>
            <person name="Woyke T."/>
            <person name="Stein L.Y."/>
            <person name="Murrell C."/>
        </authorList>
    </citation>
    <scope>NUCLEOTIDE SEQUENCE</scope>
    <source>
        <strain>MC09</strain>
    </source>
</reference>
<keyword evidence="2" id="KW-1185">Reference proteome</keyword>
<organism evidence="1 2">
    <name type="scientific">Methylomonas methanica (strain DSM 25384 / MC09)</name>
    <dbReference type="NCBI Taxonomy" id="857087"/>
    <lineage>
        <taxon>Bacteria</taxon>
        <taxon>Pseudomonadati</taxon>
        <taxon>Pseudomonadota</taxon>
        <taxon>Gammaproteobacteria</taxon>
        <taxon>Methylococcales</taxon>
        <taxon>Methylococcaceae</taxon>
        <taxon>Methylomonas</taxon>
    </lineage>
</organism>
<dbReference type="GO" id="GO:0016788">
    <property type="term" value="F:hydrolase activity, acting on ester bonds"/>
    <property type="evidence" value="ECO:0007669"/>
    <property type="project" value="InterPro"/>
</dbReference>
<dbReference type="RefSeq" id="WP_013819462.1">
    <property type="nucleotide sequence ID" value="NC_015572.1"/>
</dbReference>
<dbReference type="InterPro" id="IPR032466">
    <property type="entry name" value="Metal_Hydrolase"/>
</dbReference>
<accession>G0A0X3</accession>
<name>G0A0X3_METMM</name>
<dbReference type="KEGG" id="mmt:Metme_2848"/>
<dbReference type="eggNOG" id="COG0084">
    <property type="taxonomic scope" value="Bacteria"/>
</dbReference>
<dbReference type="Gene3D" id="3.20.20.140">
    <property type="entry name" value="Metal-dependent hydrolases"/>
    <property type="match status" value="1"/>
</dbReference>
<dbReference type="STRING" id="857087.Metme_2848"/>